<accession>A0ABW5LER9</accession>
<evidence type="ECO:0000313" key="1">
    <source>
        <dbReference type="EMBL" id="MFD2563065.1"/>
    </source>
</evidence>
<dbReference type="EMBL" id="JBHULE010000019">
    <property type="protein sequence ID" value="MFD2563065.1"/>
    <property type="molecule type" value="Genomic_DNA"/>
</dbReference>
<sequence>MLKNILKIEGVQELDKTEQKLLQGGLGWRPCTQNQGLCCQGGGSQCYAGVCTRRGCFYY</sequence>
<keyword evidence="2" id="KW-1185">Reference proteome</keyword>
<evidence type="ECO:0000313" key="2">
    <source>
        <dbReference type="Proteomes" id="UP001597319"/>
    </source>
</evidence>
<reference evidence="2" key="1">
    <citation type="journal article" date="2019" name="Int. J. Syst. Evol. Microbiol.">
        <title>The Global Catalogue of Microorganisms (GCM) 10K type strain sequencing project: providing services to taxonomists for standard genome sequencing and annotation.</title>
        <authorList>
            <consortium name="The Broad Institute Genomics Platform"/>
            <consortium name="The Broad Institute Genome Sequencing Center for Infectious Disease"/>
            <person name="Wu L."/>
            <person name="Ma J."/>
        </authorList>
    </citation>
    <scope>NUCLEOTIDE SEQUENCE [LARGE SCALE GENOMIC DNA]</scope>
    <source>
        <strain evidence="2">KCTC 52274</strain>
    </source>
</reference>
<evidence type="ECO:0008006" key="3">
    <source>
        <dbReference type="Google" id="ProtNLM"/>
    </source>
</evidence>
<name>A0ABW5LER9_9FLAO</name>
<dbReference type="Proteomes" id="UP001597319">
    <property type="component" value="Unassembled WGS sequence"/>
</dbReference>
<proteinExistence type="predicted"/>
<comment type="caution">
    <text evidence="1">The sequence shown here is derived from an EMBL/GenBank/DDBJ whole genome shotgun (WGS) entry which is preliminary data.</text>
</comment>
<dbReference type="RefSeq" id="WP_378292176.1">
    <property type="nucleotide sequence ID" value="NZ_JBHULE010000019.1"/>
</dbReference>
<organism evidence="1 2">
    <name type="scientific">Aquimarina rubra</name>
    <dbReference type="NCBI Taxonomy" id="1920033"/>
    <lineage>
        <taxon>Bacteria</taxon>
        <taxon>Pseudomonadati</taxon>
        <taxon>Bacteroidota</taxon>
        <taxon>Flavobacteriia</taxon>
        <taxon>Flavobacteriales</taxon>
        <taxon>Flavobacteriaceae</taxon>
        <taxon>Aquimarina</taxon>
    </lineage>
</organism>
<gene>
    <name evidence="1" type="ORF">ACFSR1_10345</name>
</gene>
<protein>
    <recommendedName>
        <fullName evidence="3">Natural product</fullName>
    </recommendedName>
</protein>